<dbReference type="GO" id="GO:0003924">
    <property type="term" value="F:GTPase activity"/>
    <property type="evidence" value="ECO:0007669"/>
    <property type="project" value="TreeGrafter"/>
</dbReference>
<dbReference type="Pfam" id="PF05203">
    <property type="entry name" value="Hom_end_hint"/>
    <property type="match status" value="1"/>
</dbReference>
<dbReference type="InterPro" id="IPR000897">
    <property type="entry name" value="SRP54_GTPase_dom"/>
</dbReference>
<organism evidence="11 12">
    <name type="scientific">Anaeramoeba ignava</name>
    <name type="common">Anaerobic marine amoeba</name>
    <dbReference type="NCBI Taxonomy" id="1746090"/>
    <lineage>
        <taxon>Eukaryota</taxon>
        <taxon>Metamonada</taxon>
        <taxon>Anaeramoebidae</taxon>
        <taxon>Anaeramoeba</taxon>
    </lineage>
</organism>
<feature type="compositionally biased region" description="Basic residues" evidence="9">
    <location>
        <begin position="92"/>
        <end position="103"/>
    </location>
</feature>
<dbReference type="InterPro" id="IPR027417">
    <property type="entry name" value="P-loop_NTPase"/>
</dbReference>
<comment type="subcellular location">
    <subcellularLocation>
        <location evidence="1">Endoplasmic reticulum membrane</location>
        <topology evidence="1">Peripheral membrane protein</topology>
        <orientation evidence="1">Cytoplasmic side</orientation>
    </subcellularLocation>
</comment>
<evidence type="ECO:0000313" key="12">
    <source>
        <dbReference type="Proteomes" id="UP001149090"/>
    </source>
</evidence>
<dbReference type="InterPro" id="IPR013822">
    <property type="entry name" value="Signal_recog_particl_SRP54_hlx"/>
</dbReference>
<dbReference type="GO" id="GO:0030908">
    <property type="term" value="P:protein splicing"/>
    <property type="evidence" value="ECO:0007669"/>
    <property type="project" value="InterPro"/>
</dbReference>
<evidence type="ECO:0000313" key="11">
    <source>
        <dbReference type="EMBL" id="KAJ5073537.1"/>
    </source>
</evidence>
<evidence type="ECO:0000256" key="5">
    <source>
        <dbReference type="ARBA" id="ARBA00023134"/>
    </source>
</evidence>
<keyword evidence="5" id="KW-0342">GTP-binding</keyword>
<sequence>MKNNTEITHWQDTKKGQQITKERGIKDKKNKTKQNQGNKTQVKKGDDEEESDKKKRQNEENKDENPDPEMEELEKKFGRRNRGKSTKPNQKFQKKKNQNKKKQNSKENSRENSSNNLKLDEKQKSTDIDDKDLDKLLKKFMGTGESDLSFHLSSDDEEIDENEIEEKIEKFRKEKEEKIKEEEKGKKKGGVFGFFKSLASDSELTRKDLVPVVDKFRLHLITKNVPSEIAQKICESIIVNLEGKKIGKFTRTVAVVKEAIEDSIMKILTPKKDINILKNIEESKTKGVPYTIVFCGVNGVGKCLAKNTPILLYNGSIQNVQDIKQGSLIMGDDSTPRKVISTTKGKSEMFKITHSDGRFYIVNNQHILTLQNKQGKTIDISIQDYLKKSTFWKQQYFGFTVPVDFQKQQIQINPYSFALWIAGKKTLNKDFLNRNKFIPNELKFNTRKIRMEFLSGLIDSIGKREVIKDGEKEKAYYELDFGSENKTLRNDVEFICNSLGLKTQREETENLIILEEEMEKIEKAGKSRNCCSNETDKNQGVHLYNFAVESIGEDEYFGFTLDGNGRFILGNFIVTHNSTSLAKIAFWLQQKKYSIIIAAGDTFRSGAVEQLRVHAKCLNIPLFERGYRKDPVNVAAAAIRKAQSENIDVVLVDTTGRMQDNETQMRALVRLVEVNNPDLLLFVGEALVGNDGVDQLVQFNRCLADYSNLPNPRLIDGILLTKFDTIDDKVGAALSMVYTSGQPIVFVGVGQTYPDLKKMDAKVVCKLLTKI</sequence>
<name>A0A9Q0LIN9_ANAIG</name>
<feature type="region of interest" description="Disordered" evidence="9">
    <location>
        <begin position="1"/>
        <end position="128"/>
    </location>
</feature>
<dbReference type="Gene3D" id="2.170.16.10">
    <property type="entry name" value="Hedgehog/Intein (Hint) domain"/>
    <property type="match status" value="2"/>
</dbReference>
<dbReference type="GO" id="GO:0005789">
    <property type="term" value="C:endoplasmic reticulum membrane"/>
    <property type="evidence" value="ECO:0007669"/>
    <property type="project" value="UniProtKB-SubCell"/>
</dbReference>
<dbReference type="GO" id="GO:0005525">
    <property type="term" value="F:GTP binding"/>
    <property type="evidence" value="ECO:0007669"/>
    <property type="project" value="UniProtKB-KW"/>
</dbReference>
<dbReference type="InterPro" id="IPR004042">
    <property type="entry name" value="Intein_endonuc_central"/>
</dbReference>
<dbReference type="PROSITE" id="PS50819">
    <property type="entry name" value="INTEIN_ENDONUCLEASE"/>
    <property type="match status" value="1"/>
</dbReference>
<dbReference type="OrthoDB" id="1727884at2759"/>
<accession>A0A9Q0LIN9</accession>
<protein>
    <submittedName>
        <fullName evidence="11">Intein-containing signal recognition particle receptor subunit alpha</fullName>
    </submittedName>
</protein>
<evidence type="ECO:0000259" key="10">
    <source>
        <dbReference type="PROSITE" id="PS50819"/>
    </source>
</evidence>
<comment type="similarity">
    <text evidence="2">Belongs to the GTP-binding SRP family.</text>
</comment>
<dbReference type="InterPro" id="IPR036844">
    <property type="entry name" value="Hint_dom_sf"/>
</dbReference>
<keyword evidence="7 11" id="KW-0675">Receptor</keyword>
<dbReference type="Pfam" id="PF02881">
    <property type="entry name" value="SRP54_N"/>
    <property type="match status" value="1"/>
</dbReference>
<dbReference type="SMART" id="SM00962">
    <property type="entry name" value="SRP54"/>
    <property type="match status" value="1"/>
</dbReference>
<evidence type="ECO:0000256" key="9">
    <source>
        <dbReference type="SAM" id="MobiDB-lite"/>
    </source>
</evidence>
<comment type="caution">
    <text evidence="11">The sequence shown here is derived from an EMBL/GenBank/DDBJ whole genome shotgun (WGS) entry which is preliminary data.</text>
</comment>
<dbReference type="SUPFAM" id="SSF55608">
    <property type="entry name" value="Homing endonucleases"/>
    <property type="match status" value="1"/>
</dbReference>
<evidence type="ECO:0000256" key="6">
    <source>
        <dbReference type="ARBA" id="ARBA00023136"/>
    </source>
</evidence>
<dbReference type="GO" id="GO:0006614">
    <property type="term" value="P:SRP-dependent cotranslational protein targeting to membrane"/>
    <property type="evidence" value="ECO:0007669"/>
    <property type="project" value="InterPro"/>
</dbReference>
<feature type="coiled-coil region" evidence="8">
    <location>
        <begin position="154"/>
        <end position="184"/>
    </location>
</feature>
<evidence type="ECO:0000256" key="7">
    <source>
        <dbReference type="ARBA" id="ARBA00023170"/>
    </source>
</evidence>
<dbReference type="Pfam" id="PF00448">
    <property type="entry name" value="SRP54"/>
    <property type="match status" value="1"/>
</dbReference>
<proteinExistence type="inferred from homology"/>
<dbReference type="InterPro" id="IPR036225">
    <property type="entry name" value="SRP/SRP_N"/>
</dbReference>
<reference evidence="11" key="1">
    <citation type="submission" date="2022-10" db="EMBL/GenBank/DDBJ databases">
        <title>Novel sulphate-reducing endosymbionts in the free-living metamonad Anaeramoeba.</title>
        <authorList>
            <person name="Jerlstrom-Hultqvist J."/>
            <person name="Cepicka I."/>
            <person name="Gallot-Lavallee L."/>
            <person name="Salas-Leiva D."/>
            <person name="Curtis B.A."/>
            <person name="Zahonova K."/>
            <person name="Pipaliya S."/>
            <person name="Dacks J."/>
            <person name="Roger A.J."/>
        </authorList>
    </citation>
    <scope>NUCLEOTIDE SEQUENCE</scope>
    <source>
        <strain evidence="11">BMAN</strain>
    </source>
</reference>
<dbReference type="PANTHER" id="PTHR43134">
    <property type="entry name" value="SIGNAL RECOGNITION PARTICLE RECEPTOR SUBUNIT ALPHA"/>
    <property type="match status" value="1"/>
</dbReference>
<keyword evidence="12" id="KW-1185">Reference proteome</keyword>
<keyword evidence="3" id="KW-0547">Nucleotide-binding</keyword>
<dbReference type="InterPro" id="IPR027434">
    <property type="entry name" value="Homing_endonucl"/>
</dbReference>
<feature type="compositionally biased region" description="Basic and acidic residues" evidence="9">
    <location>
        <begin position="118"/>
        <end position="128"/>
    </location>
</feature>
<dbReference type="GO" id="GO:0004519">
    <property type="term" value="F:endonuclease activity"/>
    <property type="evidence" value="ECO:0007669"/>
    <property type="project" value="InterPro"/>
</dbReference>
<dbReference type="Gene3D" id="3.40.50.300">
    <property type="entry name" value="P-loop containing nucleotide triphosphate hydrolases"/>
    <property type="match status" value="1"/>
</dbReference>
<dbReference type="SUPFAM" id="SSF51294">
    <property type="entry name" value="Hedgehog/intein (Hint) domain"/>
    <property type="match status" value="1"/>
</dbReference>
<feature type="domain" description="DOD-type homing endonuclease" evidence="10">
    <location>
        <begin position="435"/>
        <end position="501"/>
    </location>
</feature>
<dbReference type="SUPFAM" id="SSF47364">
    <property type="entry name" value="Domain of the SRP/SRP receptor G-proteins"/>
    <property type="match status" value="1"/>
</dbReference>
<dbReference type="SUPFAM" id="SSF52540">
    <property type="entry name" value="P-loop containing nucleoside triphosphate hydrolases"/>
    <property type="match status" value="1"/>
</dbReference>
<dbReference type="FunFam" id="3.40.50.300:FF:000188">
    <property type="entry name" value="signal recognition particle receptor subunit alpha"/>
    <property type="match status" value="1"/>
</dbReference>
<evidence type="ECO:0000256" key="8">
    <source>
        <dbReference type="SAM" id="Coils"/>
    </source>
</evidence>
<dbReference type="Gene3D" id="1.20.120.140">
    <property type="entry name" value="Signal recognition particle SRP54, nucleotide-binding domain"/>
    <property type="match status" value="1"/>
</dbReference>
<dbReference type="InterPro" id="IPR042101">
    <property type="entry name" value="SRP54_N_sf"/>
</dbReference>
<evidence type="ECO:0000256" key="4">
    <source>
        <dbReference type="ARBA" id="ARBA00022824"/>
    </source>
</evidence>
<keyword evidence="6" id="KW-0472">Membrane</keyword>
<dbReference type="PANTHER" id="PTHR43134:SF1">
    <property type="entry name" value="SIGNAL RECOGNITION PARTICLE RECEPTOR SUBUNIT ALPHA"/>
    <property type="match status" value="1"/>
</dbReference>
<dbReference type="AlphaFoldDB" id="A0A9Q0LIN9"/>
<feature type="compositionally biased region" description="Basic and acidic residues" evidence="9">
    <location>
        <begin position="9"/>
        <end position="27"/>
    </location>
</feature>
<dbReference type="CDD" id="cd17876">
    <property type="entry name" value="SRalpha_C"/>
    <property type="match status" value="1"/>
</dbReference>
<dbReference type="GO" id="GO:0005047">
    <property type="term" value="F:signal recognition particle binding"/>
    <property type="evidence" value="ECO:0007669"/>
    <property type="project" value="TreeGrafter"/>
</dbReference>
<feature type="compositionally biased region" description="Basic and acidic residues" evidence="9">
    <location>
        <begin position="43"/>
        <end position="65"/>
    </location>
</feature>
<dbReference type="EMBL" id="JAPDFW010000074">
    <property type="protein sequence ID" value="KAJ5073537.1"/>
    <property type="molecule type" value="Genomic_DNA"/>
</dbReference>
<evidence type="ECO:0000256" key="1">
    <source>
        <dbReference type="ARBA" id="ARBA00004397"/>
    </source>
</evidence>
<keyword evidence="4" id="KW-0256">Endoplasmic reticulum</keyword>
<keyword evidence="8" id="KW-0175">Coiled coil</keyword>
<evidence type="ECO:0000256" key="2">
    <source>
        <dbReference type="ARBA" id="ARBA00008531"/>
    </source>
</evidence>
<dbReference type="InterPro" id="IPR007868">
    <property type="entry name" value="Hom_end_hint"/>
</dbReference>
<gene>
    <name evidence="11" type="ORF">M0811_08654</name>
</gene>
<dbReference type="Proteomes" id="UP001149090">
    <property type="component" value="Unassembled WGS sequence"/>
</dbReference>
<evidence type="ECO:0000256" key="3">
    <source>
        <dbReference type="ARBA" id="ARBA00022741"/>
    </source>
</evidence>
<dbReference type="PROSITE" id="PS00300">
    <property type="entry name" value="SRP54"/>
    <property type="match status" value="1"/>
</dbReference>